<protein>
    <submittedName>
        <fullName evidence="1">Unnamed protein product</fullName>
    </submittedName>
</protein>
<proteinExistence type="predicted"/>
<evidence type="ECO:0000313" key="2">
    <source>
        <dbReference type="Proteomes" id="UP001165101"/>
    </source>
</evidence>
<organism evidence="1 2">
    <name type="scientific">Candida boidinii</name>
    <name type="common">Yeast</name>
    <dbReference type="NCBI Taxonomy" id="5477"/>
    <lineage>
        <taxon>Eukaryota</taxon>
        <taxon>Fungi</taxon>
        <taxon>Dikarya</taxon>
        <taxon>Ascomycota</taxon>
        <taxon>Saccharomycotina</taxon>
        <taxon>Pichiomycetes</taxon>
        <taxon>Pichiales</taxon>
        <taxon>Pichiaceae</taxon>
        <taxon>Ogataea</taxon>
        <taxon>Ogataea/Candida clade</taxon>
    </lineage>
</organism>
<comment type="caution">
    <text evidence="1">The sequence shown here is derived from an EMBL/GenBank/DDBJ whole genome shotgun (WGS) entry which is preliminary data.</text>
</comment>
<dbReference type="Proteomes" id="UP001165101">
    <property type="component" value="Unassembled WGS sequence"/>
</dbReference>
<sequence length="428" mass="49114">MSQIDNEELLGSIIVESSNYISQSEPEKSLELLLNNFNNFENNAIFLQTLGEAYLELGDVEKAYDFLIKACELDPTGSKSVEKFFYLGQIIGGLDGLNSLKVGVEKLMSQLNFIDELKSKHSNNNNNNEQELILEISNQDESLKLLVNAYHNFNNIRKYLIKKLNQGIFSMIEIWMTDLCMEENAEIECENLINLSIKLDNKNPETLSILSSIRISQQRSNDAKELICESWELFKLKLNNLKSASSKTNDIIQDNEEEEDDEEDDINDINLETMELIQPLITLTKYAIELGLFEIAIEITGSIQNIDENSIESYYLEGFANYLIVKRIQNNISKDEDYLNFNLNFENLPINNKINENDDSFEFLKESRLSLSNAFKLLQIDSISNETDPELKETINNLLKQVGGFILKEKDTSGINENNWEDQIELDD</sequence>
<reference evidence="1" key="1">
    <citation type="submission" date="2023-04" db="EMBL/GenBank/DDBJ databases">
        <title>Candida boidinii NBRC 1967.</title>
        <authorList>
            <person name="Ichikawa N."/>
            <person name="Sato H."/>
            <person name="Tonouchi N."/>
        </authorList>
    </citation>
    <scope>NUCLEOTIDE SEQUENCE</scope>
    <source>
        <strain evidence="1">NBRC 1967</strain>
    </source>
</reference>
<evidence type="ECO:0000313" key="1">
    <source>
        <dbReference type="EMBL" id="GME97325.1"/>
    </source>
</evidence>
<keyword evidence="2" id="KW-1185">Reference proteome</keyword>
<gene>
    <name evidence="1" type="ORF">Cboi01_000457200</name>
</gene>
<name>A0ACB5TYB2_CANBO</name>
<dbReference type="EMBL" id="BSXV01003010">
    <property type="protein sequence ID" value="GME97325.1"/>
    <property type="molecule type" value="Genomic_DNA"/>
</dbReference>
<accession>A0ACB5TYB2</accession>